<evidence type="ECO:0000256" key="1">
    <source>
        <dbReference type="ARBA" id="ARBA00001947"/>
    </source>
</evidence>
<keyword evidence="6" id="KW-0378">Hydrolase</keyword>
<evidence type="ECO:0000313" key="13">
    <source>
        <dbReference type="EMBL" id="KKR40802.1"/>
    </source>
</evidence>
<keyword evidence="9 13" id="KW-0482">Metalloprotease</keyword>
<evidence type="ECO:0000256" key="8">
    <source>
        <dbReference type="ARBA" id="ARBA00022989"/>
    </source>
</evidence>
<evidence type="ECO:0000256" key="7">
    <source>
        <dbReference type="ARBA" id="ARBA00022833"/>
    </source>
</evidence>
<sequence>MLTAIIFIIVLGILILVHELGHFIFAKRAGMTVEEFGFGFPPRLWSIKKGGTVYSINLIPFGGYVKILGEDGEEKNKEGSFSSKSIWQRFVVISAGVVMNLFLAIFLLMVVNFFGLRIGVTDGSDTSKVKDLQVQIIQVNAKSPADMSGLKLLDTIVGFKSGDKLIYASSVGEVQSYIVDNAGNRVTMLIKRGDLVIEKIVEPRKNPPAGEGALGISLALTGIVKYPWYEAVWRGVYDAYYLLINTVMGYYTLIKTLVVSGKLMSDVSGPIGIATLTGSAARIGFNYLMQFVAMISINLAVLNFIPFPALDGGRALLLLVEKIKRSPINKKLEGRMNAIGFGLLILLMFYVTFRDLVKFF</sequence>
<evidence type="ECO:0000313" key="14">
    <source>
        <dbReference type="Proteomes" id="UP000034072"/>
    </source>
</evidence>
<name>A0A0G0TSG9_9BACT</name>
<dbReference type="SUPFAM" id="SSF50156">
    <property type="entry name" value="PDZ domain-like"/>
    <property type="match status" value="1"/>
</dbReference>
<dbReference type="PANTHER" id="PTHR42837">
    <property type="entry name" value="REGULATOR OF SIGMA-E PROTEASE RSEP"/>
    <property type="match status" value="1"/>
</dbReference>
<dbReference type="EMBL" id="LBXZ01000004">
    <property type="protein sequence ID" value="KKR40802.1"/>
    <property type="molecule type" value="Genomic_DNA"/>
</dbReference>
<feature type="transmembrane region" description="Helical" evidence="11">
    <location>
        <begin position="90"/>
        <end position="114"/>
    </location>
</feature>
<comment type="caution">
    <text evidence="13">The sequence shown here is derived from an EMBL/GenBank/DDBJ whole genome shotgun (WGS) entry which is preliminary data.</text>
</comment>
<keyword evidence="7" id="KW-0862">Zinc</keyword>
<dbReference type="PANTHER" id="PTHR42837:SF2">
    <property type="entry name" value="MEMBRANE METALLOPROTEASE ARASP2, CHLOROPLASTIC-RELATED"/>
    <property type="match status" value="1"/>
</dbReference>
<dbReference type="Proteomes" id="UP000034072">
    <property type="component" value="Unassembled WGS sequence"/>
</dbReference>
<feature type="transmembrane region" description="Helical" evidence="11">
    <location>
        <begin position="332"/>
        <end position="353"/>
    </location>
</feature>
<keyword evidence="8 11" id="KW-1133">Transmembrane helix</keyword>
<dbReference type="Gene3D" id="2.30.42.10">
    <property type="match status" value="1"/>
</dbReference>
<evidence type="ECO:0000256" key="4">
    <source>
        <dbReference type="ARBA" id="ARBA00022670"/>
    </source>
</evidence>
<evidence type="ECO:0000256" key="3">
    <source>
        <dbReference type="ARBA" id="ARBA00007931"/>
    </source>
</evidence>
<dbReference type="GO" id="GO:0016020">
    <property type="term" value="C:membrane"/>
    <property type="evidence" value="ECO:0007669"/>
    <property type="project" value="UniProtKB-SubCell"/>
</dbReference>
<evidence type="ECO:0000256" key="9">
    <source>
        <dbReference type="ARBA" id="ARBA00023049"/>
    </source>
</evidence>
<comment type="cofactor">
    <cofactor evidence="1">
        <name>Zn(2+)</name>
        <dbReference type="ChEBI" id="CHEBI:29105"/>
    </cofactor>
</comment>
<evidence type="ECO:0000259" key="12">
    <source>
        <dbReference type="Pfam" id="PF02163"/>
    </source>
</evidence>
<dbReference type="GO" id="GO:0006508">
    <property type="term" value="P:proteolysis"/>
    <property type="evidence" value="ECO:0007669"/>
    <property type="project" value="UniProtKB-KW"/>
</dbReference>
<dbReference type="CDD" id="cd06163">
    <property type="entry name" value="S2P-M50_PDZ_RseP-like"/>
    <property type="match status" value="1"/>
</dbReference>
<comment type="subcellular location">
    <subcellularLocation>
        <location evidence="2">Membrane</location>
        <topology evidence="2">Multi-pass membrane protein</topology>
    </subcellularLocation>
</comment>
<dbReference type="InterPro" id="IPR008915">
    <property type="entry name" value="Peptidase_M50"/>
</dbReference>
<feature type="domain" description="Peptidase M50" evidence="12">
    <location>
        <begin position="7"/>
        <end position="347"/>
    </location>
</feature>
<evidence type="ECO:0000256" key="10">
    <source>
        <dbReference type="ARBA" id="ARBA00023136"/>
    </source>
</evidence>
<dbReference type="InterPro" id="IPR036034">
    <property type="entry name" value="PDZ_sf"/>
</dbReference>
<feature type="transmembrane region" description="Helical" evidence="11">
    <location>
        <begin position="239"/>
        <end position="259"/>
    </location>
</feature>
<reference evidence="13 14" key="1">
    <citation type="journal article" date="2015" name="Nature">
        <title>rRNA introns, odd ribosomes, and small enigmatic genomes across a large radiation of phyla.</title>
        <authorList>
            <person name="Brown C.T."/>
            <person name="Hug L.A."/>
            <person name="Thomas B.C."/>
            <person name="Sharon I."/>
            <person name="Castelle C.J."/>
            <person name="Singh A."/>
            <person name="Wilkins M.J."/>
            <person name="Williams K.H."/>
            <person name="Banfield J.F."/>
        </authorList>
    </citation>
    <scope>NUCLEOTIDE SEQUENCE [LARGE SCALE GENOMIC DNA]</scope>
</reference>
<proteinExistence type="inferred from homology"/>
<evidence type="ECO:0000256" key="2">
    <source>
        <dbReference type="ARBA" id="ARBA00004141"/>
    </source>
</evidence>
<evidence type="ECO:0000256" key="5">
    <source>
        <dbReference type="ARBA" id="ARBA00022692"/>
    </source>
</evidence>
<keyword evidence="4 13" id="KW-0645">Protease</keyword>
<dbReference type="AlphaFoldDB" id="A0A0G0TSG9"/>
<dbReference type="GO" id="GO:0004222">
    <property type="term" value="F:metalloendopeptidase activity"/>
    <property type="evidence" value="ECO:0007669"/>
    <property type="project" value="InterPro"/>
</dbReference>
<evidence type="ECO:0000256" key="11">
    <source>
        <dbReference type="SAM" id="Phobius"/>
    </source>
</evidence>
<gene>
    <name evidence="13" type="ORF">UT75_C0004G0013</name>
</gene>
<feature type="transmembrane region" description="Helical" evidence="11">
    <location>
        <begin position="6"/>
        <end position="25"/>
    </location>
</feature>
<keyword evidence="5 11" id="KW-0812">Transmembrane</keyword>
<comment type="similarity">
    <text evidence="3">Belongs to the peptidase M50B family.</text>
</comment>
<keyword evidence="10 11" id="KW-0472">Membrane</keyword>
<accession>A0A0G0TSG9</accession>
<evidence type="ECO:0000256" key="6">
    <source>
        <dbReference type="ARBA" id="ARBA00022801"/>
    </source>
</evidence>
<dbReference type="Pfam" id="PF02163">
    <property type="entry name" value="Peptidase_M50"/>
    <property type="match status" value="1"/>
</dbReference>
<protein>
    <submittedName>
        <fullName evidence="13">Membrane-associated zinc metalloprotease</fullName>
    </submittedName>
</protein>
<organism evidence="13 14">
    <name type="scientific">Candidatus Yanofskybacteria bacterium GW2011_GWE2_40_11</name>
    <dbReference type="NCBI Taxonomy" id="1619033"/>
    <lineage>
        <taxon>Bacteria</taxon>
        <taxon>Candidatus Yanofskyibacteriota</taxon>
    </lineage>
</organism>
<dbReference type="InterPro" id="IPR004387">
    <property type="entry name" value="Pept_M50_Zn"/>
</dbReference>